<sequence>MELSYLVDIFEKLNILHLQRQGANTHILDTSDKVNAFCRKLELRSRNLKQTNLEMFANIEEQHMKVVFVAIENHLAVLKKNFKKYFLFDDKSILSYEWVRNPFQITSEGLSTAEEEIFIDLTANAEIKNQSVLKFQYRKWFSAISLLPLHYPSASIIWTFSETKQRYEIGSKNCEQALADERDCQYGKLLLHSGLDNSIWLRGFGFLVGITGKLNELNLQLQGKRRRTGRNDF</sequence>
<comment type="caution">
    <text evidence="1">The sequence shown here is derived from an EMBL/GenBank/DDBJ whole genome shotgun (WGS) entry which is preliminary data.</text>
</comment>
<dbReference type="PANTHER" id="PTHR45913">
    <property type="entry name" value="EPM2A-INTERACTING PROTEIN 1"/>
    <property type="match status" value="1"/>
</dbReference>
<evidence type="ECO:0000313" key="2">
    <source>
        <dbReference type="Proteomes" id="UP001152888"/>
    </source>
</evidence>
<dbReference type="EMBL" id="CAKOFQ010007532">
    <property type="protein sequence ID" value="CAH2003214.1"/>
    <property type="molecule type" value="Genomic_DNA"/>
</dbReference>
<reference evidence="1" key="1">
    <citation type="submission" date="2022-03" db="EMBL/GenBank/DDBJ databases">
        <authorList>
            <person name="Sayadi A."/>
        </authorList>
    </citation>
    <scope>NUCLEOTIDE SEQUENCE</scope>
</reference>
<gene>
    <name evidence="1" type="ORF">ACAOBT_LOCUS27273</name>
</gene>
<dbReference type="AlphaFoldDB" id="A0A9P0LQ48"/>
<proteinExistence type="predicted"/>
<evidence type="ECO:0000313" key="1">
    <source>
        <dbReference type="EMBL" id="CAH2003214.1"/>
    </source>
</evidence>
<protein>
    <submittedName>
        <fullName evidence="1">Uncharacterized protein</fullName>
    </submittedName>
</protein>
<accession>A0A9P0LQ48</accession>
<dbReference type="PANTHER" id="PTHR45913:SF19">
    <property type="entry name" value="LOW QUALITY PROTEIN: ZINC FINGER BED DOMAIN-CONTAINING PROTEIN 5-LIKE"/>
    <property type="match status" value="1"/>
</dbReference>
<organism evidence="1 2">
    <name type="scientific">Acanthoscelides obtectus</name>
    <name type="common">Bean weevil</name>
    <name type="synonym">Bruchus obtectus</name>
    <dbReference type="NCBI Taxonomy" id="200917"/>
    <lineage>
        <taxon>Eukaryota</taxon>
        <taxon>Metazoa</taxon>
        <taxon>Ecdysozoa</taxon>
        <taxon>Arthropoda</taxon>
        <taxon>Hexapoda</taxon>
        <taxon>Insecta</taxon>
        <taxon>Pterygota</taxon>
        <taxon>Neoptera</taxon>
        <taxon>Endopterygota</taxon>
        <taxon>Coleoptera</taxon>
        <taxon>Polyphaga</taxon>
        <taxon>Cucujiformia</taxon>
        <taxon>Chrysomeloidea</taxon>
        <taxon>Chrysomelidae</taxon>
        <taxon>Bruchinae</taxon>
        <taxon>Bruchini</taxon>
        <taxon>Acanthoscelides</taxon>
    </lineage>
</organism>
<dbReference type="OrthoDB" id="10062525at2759"/>
<dbReference type="Proteomes" id="UP001152888">
    <property type="component" value="Unassembled WGS sequence"/>
</dbReference>
<name>A0A9P0LQ48_ACAOB</name>
<keyword evidence="2" id="KW-1185">Reference proteome</keyword>